<name>A0A7W7R5Q5_KITKI</name>
<accession>A0A7W7R5Q5</accession>
<evidence type="ECO:0000313" key="2">
    <source>
        <dbReference type="EMBL" id="MBB4925729.1"/>
    </source>
</evidence>
<gene>
    <name evidence="2" type="ORF">FHR34_004722</name>
</gene>
<keyword evidence="3" id="KW-1185">Reference proteome</keyword>
<reference evidence="2 3" key="1">
    <citation type="submission" date="2020-08" db="EMBL/GenBank/DDBJ databases">
        <title>Sequencing the genomes of 1000 actinobacteria strains.</title>
        <authorList>
            <person name="Klenk H.-P."/>
        </authorList>
    </citation>
    <scope>NUCLEOTIDE SEQUENCE [LARGE SCALE GENOMIC DNA]</scope>
    <source>
        <strain evidence="2 3">DSM 41654</strain>
    </source>
</reference>
<comment type="caution">
    <text evidence="2">The sequence shown here is derived from an EMBL/GenBank/DDBJ whole genome shotgun (WGS) entry which is preliminary data.</text>
</comment>
<protein>
    <submittedName>
        <fullName evidence="2">Uncharacterized protein</fullName>
    </submittedName>
</protein>
<sequence>MPEGPSGVELGGPSRPVSPISRSAPSPRTHEAFVRQDAPGRRVSETQNEFAIETLFTWTAEQHHQPSVRGVLVPDPPGAGAGPYCEFAIALC</sequence>
<dbReference type="RefSeq" id="WP_184938151.1">
    <property type="nucleotide sequence ID" value="NZ_JACHJV010000001.1"/>
</dbReference>
<organism evidence="2 3">
    <name type="scientific">Kitasatospora kifunensis</name>
    <name type="common">Streptomyces kifunensis</name>
    <dbReference type="NCBI Taxonomy" id="58351"/>
    <lineage>
        <taxon>Bacteria</taxon>
        <taxon>Bacillati</taxon>
        <taxon>Actinomycetota</taxon>
        <taxon>Actinomycetes</taxon>
        <taxon>Kitasatosporales</taxon>
        <taxon>Streptomycetaceae</taxon>
        <taxon>Kitasatospora</taxon>
    </lineage>
</organism>
<feature type="compositionally biased region" description="Basic and acidic residues" evidence="1">
    <location>
        <begin position="28"/>
        <end position="43"/>
    </location>
</feature>
<feature type="region of interest" description="Disordered" evidence="1">
    <location>
        <begin position="1"/>
        <end position="43"/>
    </location>
</feature>
<dbReference type="Proteomes" id="UP000540506">
    <property type="component" value="Unassembled WGS sequence"/>
</dbReference>
<dbReference type="EMBL" id="JACHJV010000001">
    <property type="protein sequence ID" value="MBB4925729.1"/>
    <property type="molecule type" value="Genomic_DNA"/>
</dbReference>
<proteinExistence type="predicted"/>
<evidence type="ECO:0000313" key="3">
    <source>
        <dbReference type="Proteomes" id="UP000540506"/>
    </source>
</evidence>
<evidence type="ECO:0000256" key="1">
    <source>
        <dbReference type="SAM" id="MobiDB-lite"/>
    </source>
</evidence>
<dbReference type="AlphaFoldDB" id="A0A7W7R5Q5"/>